<gene>
    <name evidence="3" type="ORF">SAMN05444342_2654</name>
    <name evidence="2" type="ORF">ZOD2009_12230</name>
</gene>
<dbReference type="AlphaFoldDB" id="E7QUG6"/>
<protein>
    <submittedName>
        <fullName evidence="2">Uncharacterized protein</fullName>
    </submittedName>
</protein>
<dbReference type="STRING" id="797209.GCA_000376445_02349"/>
<name>E7QUG6_HALPU</name>
<reference evidence="3" key="2">
    <citation type="submission" date="2016-11" db="EMBL/GenBank/DDBJ databases">
        <authorList>
            <person name="Jaros S."/>
            <person name="Januszkiewicz K."/>
            <person name="Wedrychowicz H."/>
        </authorList>
    </citation>
    <scope>NUCLEOTIDE SEQUENCE [LARGE SCALE GENOMIC DNA]</scope>
    <source>
        <strain evidence="3">DX253</strain>
    </source>
</reference>
<evidence type="ECO:0000313" key="4">
    <source>
        <dbReference type="Proteomes" id="UP000003751"/>
    </source>
</evidence>
<sequence length="116" mass="12883">MTFARRTGKSSAVAGFVPTLLANLVPLGGFVAFGWQIRELLVIYWLEIVVMLLLYGGAALFASRRIVLEGRTLFLPGVSRKRELDEAKWGTDPGEFVSRSGCRRYTAETRRSSSGR</sequence>
<evidence type="ECO:0000313" key="5">
    <source>
        <dbReference type="Proteomes" id="UP000184203"/>
    </source>
</evidence>
<dbReference type="EMBL" id="FRAN01000003">
    <property type="protein sequence ID" value="SHK93044.1"/>
    <property type="molecule type" value="Genomic_DNA"/>
</dbReference>
<reference evidence="5" key="3">
    <citation type="submission" date="2016-11" db="EMBL/GenBank/DDBJ databases">
        <authorList>
            <person name="Varghese N."/>
            <person name="Submissions S."/>
        </authorList>
    </citation>
    <scope>NUCLEOTIDE SEQUENCE [LARGE SCALE GENOMIC DNA]</scope>
    <source>
        <strain evidence="5">DX253</strain>
    </source>
</reference>
<feature type="transmembrane region" description="Helical" evidence="1">
    <location>
        <begin position="41"/>
        <end position="62"/>
    </location>
</feature>
<dbReference type="Proteomes" id="UP000003751">
    <property type="component" value="Unassembled WGS sequence"/>
</dbReference>
<accession>E7QUG6</accession>
<dbReference type="OrthoDB" id="169315at2157"/>
<reference evidence="2 4" key="1">
    <citation type="journal article" date="2014" name="ISME J.">
        <title>Trehalose/2-sulfotrehalose biosynthesis and glycine-betaine uptake are widely spread mechanisms for osmoadaptation in the Halobacteriales.</title>
        <authorList>
            <person name="Youssef N.H."/>
            <person name="Savage-Ashlock K.N."/>
            <person name="McCully A.L."/>
            <person name="Luedtke B."/>
            <person name="Shaw E.I."/>
            <person name="Hoff W.D."/>
            <person name="Elshahed M.S."/>
        </authorList>
    </citation>
    <scope>NUCLEOTIDE SEQUENCE [LARGE SCALE GENOMIC DNA]</scope>
    <source>
        <strain evidence="2 4">DX253</strain>
    </source>
</reference>
<keyword evidence="1" id="KW-0472">Membrane</keyword>
<dbReference type="EMBL" id="AEMG01000009">
    <property type="protein sequence ID" value="EFW92245.1"/>
    <property type="molecule type" value="Genomic_DNA"/>
</dbReference>
<keyword evidence="1" id="KW-1133">Transmembrane helix</keyword>
<dbReference type="PATRIC" id="fig|797209.4.peg.2408"/>
<feature type="transmembrane region" description="Helical" evidence="1">
    <location>
        <begin position="12"/>
        <end position="35"/>
    </location>
</feature>
<dbReference type="Pfam" id="PF20108">
    <property type="entry name" value="DUF6498"/>
    <property type="match status" value="1"/>
</dbReference>
<evidence type="ECO:0000256" key="1">
    <source>
        <dbReference type="SAM" id="Phobius"/>
    </source>
</evidence>
<evidence type="ECO:0000313" key="3">
    <source>
        <dbReference type="EMBL" id="SHK93044.1"/>
    </source>
</evidence>
<dbReference type="RefSeq" id="WP_007980159.1">
    <property type="nucleotide sequence ID" value="NZ_AEMG01000009.1"/>
</dbReference>
<proteinExistence type="predicted"/>
<dbReference type="eggNOG" id="arCOG03920">
    <property type="taxonomic scope" value="Archaea"/>
</dbReference>
<keyword evidence="5" id="KW-1185">Reference proteome</keyword>
<evidence type="ECO:0000313" key="2">
    <source>
        <dbReference type="EMBL" id="EFW92245.1"/>
    </source>
</evidence>
<dbReference type="Proteomes" id="UP000184203">
    <property type="component" value="Unassembled WGS sequence"/>
</dbReference>
<organism evidence="2 4">
    <name type="scientific">Haladaptatus paucihalophilus DX253</name>
    <dbReference type="NCBI Taxonomy" id="797209"/>
    <lineage>
        <taxon>Archaea</taxon>
        <taxon>Methanobacteriati</taxon>
        <taxon>Methanobacteriota</taxon>
        <taxon>Stenosarchaea group</taxon>
        <taxon>Halobacteria</taxon>
        <taxon>Halobacteriales</taxon>
        <taxon>Haladaptataceae</taxon>
        <taxon>Haladaptatus</taxon>
    </lineage>
</organism>
<dbReference type="InterPro" id="IPR045466">
    <property type="entry name" value="DUF6498"/>
</dbReference>
<keyword evidence="1" id="KW-0812">Transmembrane</keyword>